<feature type="compositionally biased region" description="Basic and acidic residues" evidence="1">
    <location>
        <begin position="282"/>
        <end position="293"/>
    </location>
</feature>
<feature type="compositionally biased region" description="Basic and acidic residues" evidence="1">
    <location>
        <begin position="262"/>
        <end position="275"/>
    </location>
</feature>
<dbReference type="AlphaFoldDB" id="A0AA36DGI6"/>
<feature type="compositionally biased region" description="Basic and acidic residues" evidence="1">
    <location>
        <begin position="145"/>
        <end position="167"/>
    </location>
</feature>
<protein>
    <submittedName>
        <fullName evidence="2">Uncharacterized protein</fullName>
    </submittedName>
</protein>
<feature type="compositionally biased region" description="Polar residues" evidence="1">
    <location>
        <begin position="329"/>
        <end position="339"/>
    </location>
</feature>
<feature type="compositionally biased region" description="Basic and acidic residues" evidence="1">
    <location>
        <begin position="200"/>
        <end position="209"/>
    </location>
</feature>
<feature type="region of interest" description="Disordered" evidence="1">
    <location>
        <begin position="566"/>
        <end position="608"/>
    </location>
</feature>
<feature type="compositionally biased region" description="Low complexity" evidence="1">
    <location>
        <begin position="311"/>
        <end position="321"/>
    </location>
</feature>
<feature type="compositionally biased region" description="Low complexity" evidence="1">
    <location>
        <begin position="1"/>
        <end position="22"/>
    </location>
</feature>
<feature type="compositionally biased region" description="Acidic residues" evidence="1">
    <location>
        <begin position="496"/>
        <end position="506"/>
    </location>
</feature>
<feature type="compositionally biased region" description="Basic and acidic residues" evidence="1">
    <location>
        <begin position="566"/>
        <end position="581"/>
    </location>
</feature>
<dbReference type="GO" id="GO:0031011">
    <property type="term" value="C:Ino80 complex"/>
    <property type="evidence" value="ECO:0007669"/>
    <property type="project" value="InterPro"/>
</dbReference>
<feature type="non-terminal residue" evidence="2">
    <location>
        <position position="920"/>
    </location>
</feature>
<feature type="region of interest" description="Disordered" evidence="1">
    <location>
        <begin position="1"/>
        <end position="551"/>
    </location>
</feature>
<accession>A0AA36DGI6</accession>
<dbReference type="EMBL" id="CATQJA010002709">
    <property type="protein sequence ID" value="CAJ0586757.1"/>
    <property type="molecule type" value="Genomic_DNA"/>
</dbReference>
<evidence type="ECO:0000313" key="2">
    <source>
        <dbReference type="EMBL" id="CAJ0586757.1"/>
    </source>
</evidence>
<feature type="compositionally biased region" description="Basic and acidic residues" evidence="1">
    <location>
        <begin position="441"/>
        <end position="495"/>
    </location>
</feature>
<dbReference type="CDD" id="cd21865">
    <property type="entry name" value="DEUBAD_NFRKB"/>
    <property type="match status" value="1"/>
</dbReference>
<dbReference type="InterPro" id="IPR024867">
    <property type="entry name" value="NFRKB"/>
</dbReference>
<evidence type="ECO:0000256" key="1">
    <source>
        <dbReference type="SAM" id="MobiDB-lite"/>
    </source>
</evidence>
<feature type="compositionally biased region" description="Basic and acidic residues" evidence="1">
    <location>
        <begin position="407"/>
        <end position="416"/>
    </location>
</feature>
<name>A0AA36DGI6_9BILA</name>
<sequence length="920" mass="102348">MHYGESSSDIPTTSPPSNQTSPERSPALGPAEADFSAVENPATPNTSVELDDSPQYSGFEAKDLITNISPSDDAAKVSTADTSLESEETLRSESRTSSVENPCREADDSMDGEGSAKAPDHVGYEESEANDSLDAIIPGSASASLEDKASTPEIPKQVEARFEDDQPRFSLAELDPADQPETMDGQSETSQQVDDDDWRDDSMECKSEEPQGMGSDDPNNESMDFMSEESREIETNEKDDSFGEPQVDGEQGLSSDPDQSFETEKQEEGEAKDSDESFESAAEERTEDSENRDSQTPMAPLHSERFENYPESEASSNSGSRASDEKESQAATESVTASQLFDEGNAFSMETIPETDDSHQTSGSLEAEKQEVSEFDDSWGSSEAGEAENDGSREAAELEAAGPVGSHENDESDRLQEVSQPLYETSEYRKEGELEPPPDNLLERENNDAQEVKMDTSDFDVHNEQPEEVEEAAKSPELDEPAKIDKPEEKERDSTPDEESDEDESETATKEEAETGDDDIDEQKAEQSLDSLTANGDDDEMRDEVAEPAADQAEQAIDDELEEDANVRCEDEEAKDVKADLDSFETEEPIPSTSFSTSPTPSESSDDDLENLHVELSRLAFHGEECLIPTILLISEDAFRSVINYDTFKSLDEATQKKLRTLLPQFDDPSEEELALQSVFTVDETFNFGTPIGKVHWKLKSGQFGVGRASERHQLRDSQGVKYDHYIRFYHMNLLKKLLISRHDLLQHYSSTPLIDEPGPGLIRFDLSRKLTKRDHLNERARKRAKMMLTDCKVRAGEAGLSSDDEPEPCSDGQIEYVPRASSLPAGRTTSQAIVMKDMDLHQPMYVDDFDEMRIKYRKRLRRPGAPQSQPALDIEGMEMDDVLERAGVQSMTERIKHAKHALEQVMRQTLPHEYQYNGQ</sequence>
<proteinExistence type="predicted"/>
<evidence type="ECO:0000313" key="3">
    <source>
        <dbReference type="Proteomes" id="UP001177023"/>
    </source>
</evidence>
<reference evidence="2" key="1">
    <citation type="submission" date="2023-06" db="EMBL/GenBank/DDBJ databases">
        <authorList>
            <person name="Delattre M."/>
        </authorList>
    </citation>
    <scope>NUCLEOTIDE SEQUENCE</scope>
    <source>
        <strain evidence="2">AF72</strain>
    </source>
</reference>
<dbReference type="PANTHER" id="PTHR13052">
    <property type="entry name" value="NFRKB-RELATED"/>
    <property type="match status" value="1"/>
</dbReference>
<feature type="compositionally biased region" description="Basic and acidic residues" evidence="1">
    <location>
        <begin position="228"/>
        <end position="241"/>
    </location>
</feature>
<comment type="caution">
    <text evidence="2">The sequence shown here is derived from an EMBL/GenBank/DDBJ whole genome shotgun (WGS) entry which is preliminary data.</text>
</comment>
<gene>
    <name evidence="2" type="ORF">MSPICULIGERA_LOCUS24745</name>
</gene>
<keyword evidence="3" id="KW-1185">Reference proteome</keyword>
<organism evidence="2 3">
    <name type="scientific">Mesorhabditis spiculigera</name>
    <dbReference type="NCBI Taxonomy" id="96644"/>
    <lineage>
        <taxon>Eukaryota</taxon>
        <taxon>Metazoa</taxon>
        <taxon>Ecdysozoa</taxon>
        <taxon>Nematoda</taxon>
        <taxon>Chromadorea</taxon>
        <taxon>Rhabditida</taxon>
        <taxon>Rhabditina</taxon>
        <taxon>Rhabditomorpha</taxon>
        <taxon>Rhabditoidea</taxon>
        <taxon>Rhabditidae</taxon>
        <taxon>Mesorhabditinae</taxon>
        <taxon>Mesorhabditis</taxon>
    </lineage>
</organism>
<feature type="compositionally biased region" description="Low complexity" evidence="1">
    <location>
        <begin position="589"/>
        <end position="603"/>
    </location>
</feature>
<dbReference type="Proteomes" id="UP001177023">
    <property type="component" value="Unassembled WGS sequence"/>
</dbReference>